<protein>
    <submittedName>
        <fullName evidence="1">Uncharacterized protein</fullName>
    </submittedName>
</protein>
<dbReference type="GO" id="GO:0070096">
    <property type="term" value="P:mitochondrial outer membrane translocase complex assembly"/>
    <property type="evidence" value="ECO:0007669"/>
    <property type="project" value="InterPro"/>
</dbReference>
<evidence type="ECO:0000313" key="2">
    <source>
        <dbReference type="Proteomes" id="UP000054144"/>
    </source>
</evidence>
<reference evidence="1 2" key="1">
    <citation type="journal article" date="2015" name="Fungal Genet. Biol.">
        <title>Evolution of novel wood decay mechanisms in Agaricales revealed by the genome sequences of Fistulina hepatica and Cylindrobasidium torrendii.</title>
        <authorList>
            <person name="Floudas D."/>
            <person name="Held B.W."/>
            <person name="Riley R."/>
            <person name="Nagy L.G."/>
            <person name="Koehler G."/>
            <person name="Ransdell A.S."/>
            <person name="Younus H."/>
            <person name="Chow J."/>
            <person name="Chiniquy J."/>
            <person name="Lipzen A."/>
            <person name="Tritt A."/>
            <person name="Sun H."/>
            <person name="Haridas S."/>
            <person name="LaButti K."/>
            <person name="Ohm R.A."/>
            <person name="Kues U."/>
            <person name="Blanchette R.A."/>
            <person name="Grigoriev I.V."/>
            <person name="Minto R.E."/>
            <person name="Hibbett D.S."/>
        </authorList>
    </citation>
    <scope>NUCLEOTIDE SEQUENCE [LARGE SCALE GENOMIC DNA]</scope>
    <source>
        <strain evidence="1 2">ATCC 64428</strain>
    </source>
</reference>
<dbReference type="EMBL" id="KN881675">
    <property type="protein sequence ID" value="KIY50576.1"/>
    <property type="molecule type" value="Genomic_DNA"/>
</dbReference>
<dbReference type="PANTHER" id="PTHR28230:SF1">
    <property type="entry name" value="MITOCHONDRIAL IMPORT PROTEIN 2"/>
    <property type="match status" value="1"/>
</dbReference>
<dbReference type="GO" id="GO:0045040">
    <property type="term" value="P:protein insertion into mitochondrial outer membrane"/>
    <property type="evidence" value="ECO:0007669"/>
    <property type="project" value="InterPro"/>
</dbReference>
<dbReference type="AlphaFoldDB" id="A0A0D7AH05"/>
<name>A0A0D7AH05_9AGAR</name>
<dbReference type="InterPro" id="IPR037652">
    <property type="entry name" value="Mim2"/>
</dbReference>
<feature type="non-terminal residue" evidence="1">
    <location>
        <position position="60"/>
    </location>
</feature>
<gene>
    <name evidence="1" type="ORF">FISHEDRAFT_20196</name>
</gene>
<sequence length="60" mass="7041">LDDIDAGSERSLDSDDSYLQAQQEWEESLRQLTQLFSMVLMPLLGRLLGRRWSYWSSLAY</sequence>
<feature type="non-terminal residue" evidence="1">
    <location>
        <position position="1"/>
    </location>
</feature>
<dbReference type="PANTHER" id="PTHR28230">
    <property type="entry name" value="CHROMOSOME 1, WHOLE GENOME SHOTGUN SEQUENCE"/>
    <property type="match status" value="1"/>
</dbReference>
<accession>A0A0D7AH05</accession>
<dbReference type="Proteomes" id="UP000054144">
    <property type="component" value="Unassembled WGS sequence"/>
</dbReference>
<evidence type="ECO:0000313" key="1">
    <source>
        <dbReference type="EMBL" id="KIY50576.1"/>
    </source>
</evidence>
<organism evidence="1 2">
    <name type="scientific">Fistulina hepatica ATCC 64428</name>
    <dbReference type="NCBI Taxonomy" id="1128425"/>
    <lineage>
        <taxon>Eukaryota</taxon>
        <taxon>Fungi</taxon>
        <taxon>Dikarya</taxon>
        <taxon>Basidiomycota</taxon>
        <taxon>Agaricomycotina</taxon>
        <taxon>Agaricomycetes</taxon>
        <taxon>Agaricomycetidae</taxon>
        <taxon>Agaricales</taxon>
        <taxon>Fistulinaceae</taxon>
        <taxon>Fistulina</taxon>
    </lineage>
</organism>
<dbReference type="Pfam" id="PF19117">
    <property type="entry name" value="Mim2"/>
    <property type="match status" value="1"/>
</dbReference>
<dbReference type="OrthoDB" id="5555533at2759"/>
<proteinExistence type="predicted"/>
<dbReference type="GO" id="GO:0005741">
    <property type="term" value="C:mitochondrial outer membrane"/>
    <property type="evidence" value="ECO:0007669"/>
    <property type="project" value="TreeGrafter"/>
</dbReference>
<keyword evidence="2" id="KW-1185">Reference proteome</keyword>